<comment type="similarity">
    <text evidence="1">Belongs to the PPR family. P subfamily.</text>
</comment>
<keyword evidence="3" id="KW-1185">Reference proteome</keyword>
<sequence length="357" mass="41155">MVHIRCHRLQSKVNQHLLWKSLLESSRTCYIRQTATLASRPRKDLLNEIDQLEHQHALWQLKSSGKKRIPVHVGAKIKKELASPTLLSLHTSLQQNDLENAWKQFDALTSEVLPRSTARLLLGSLHTLVNANLPRLTLDFAKLQKLYTARLELLAGIVRRNKELHWDKDEVAMVIELYGKLDQVKKAETIVRNLAYYSTAPLNIELYNELLAVYVRRFRSVDDTTKRRFLSKMKTIELEMARKGIQPNITSYNLLLAARLKMQDLREAERIFNSMACTPDRNTYHILLNGYLKGSRSSRDIEITNQWMDRLVASGITPNKRTFKSVMDGLSDQAINQIQRQSTPCSNVTQLPMIESK</sequence>
<name>A0A1C7NMF4_9FUNG</name>
<dbReference type="OrthoDB" id="185373at2759"/>
<evidence type="ECO:0000313" key="2">
    <source>
        <dbReference type="EMBL" id="OBZ90255.1"/>
    </source>
</evidence>
<dbReference type="InterPro" id="IPR011990">
    <property type="entry name" value="TPR-like_helical_dom_sf"/>
</dbReference>
<dbReference type="AlphaFoldDB" id="A0A1C7NMF4"/>
<dbReference type="EMBL" id="LUGH01000057">
    <property type="protein sequence ID" value="OBZ90255.1"/>
    <property type="molecule type" value="Genomic_DNA"/>
</dbReference>
<dbReference type="PANTHER" id="PTHR46128:SF285">
    <property type="entry name" value="PENTATRICOPEPTIDE REPEAT-CONTAINING PROTEIN"/>
    <property type="match status" value="1"/>
</dbReference>
<organism evidence="2 3">
    <name type="scientific">Choanephora cucurbitarum</name>
    <dbReference type="NCBI Taxonomy" id="101091"/>
    <lineage>
        <taxon>Eukaryota</taxon>
        <taxon>Fungi</taxon>
        <taxon>Fungi incertae sedis</taxon>
        <taxon>Mucoromycota</taxon>
        <taxon>Mucoromycotina</taxon>
        <taxon>Mucoromycetes</taxon>
        <taxon>Mucorales</taxon>
        <taxon>Mucorineae</taxon>
        <taxon>Choanephoraceae</taxon>
        <taxon>Choanephoroideae</taxon>
        <taxon>Choanephora</taxon>
    </lineage>
</organism>
<dbReference type="STRING" id="101091.A0A1C7NMF4"/>
<dbReference type="InterPro" id="IPR002885">
    <property type="entry name" value="PPR_rpt"/>
</dbReference>
<dbReference type="InParanoid" id="A0A1C7NMF4"/>
<dbReference type="InterPro" id="IPR050872">
    <property type="entry name" value="PPR_P_subfamily"/>
</dbReference>
<evidence type="ECO:0000256" key="1">
    <source>
        <dbReference type="ARBA" id="ARBA00007626"/>
    </source>
</evidence>
<evidence type="ECO:0000313" key="3">
    <source>
        <dbReference type="Proteomes" id="UP000093000"/>
    </source>
</evidence>
<dbReference type="Proteomes" id="UP000093000">
    <property type="component" value="Unassembled WGS sequence"/>
</dbReference>
<dbReference type="Gene3D" id="1.25.40.10">
    <property type="entry name" value="Tetratricopeptide repeat domain"/>
    <property type="match status" value="1"/>
</dbReference>
<proteinExistence type="inferred from homology"/>
<accession>A0A1C7NMF4</accession>
<dbReference type="Pfam" id="PF13041">
    <property type="entry name" value="PPR_2"/>
    <property type="match status" value="1"/>
</dbReference>
<dbReference type="PANTHER" id="PTHR46128">
    <property type="entry name" value="MITOCHONDRIAL GROUP I INTRON SPLICING FACTOR CCM1"/>
    <property type="match status" value="1"/>
</dbReference>
<protein>
    <submittedName>
        <fullName evidence="2">Uncharacterized protein</fullName>
    </submittedName>
</protein>
<comment type="caution">
    <text evidence="2">The sequence shown here is derived from an EMBL/GenBank/DDBJ whole genome shotgun (WGS) entry which is preliminary data.</text>
</comment>
<reference evidence="2 3" key="1">
    <citation type="submission" date="2016-03" db="EMBL/GenBank/DDBJ databases">
        <title>Choanephora cucurbitarum.</title>
        <authorList>
            <person name="Min B."/>
            <person name="Park H."/>
            <person name="Park J.-H."/>
            <person name="Shin H.-D."/>
            <person name="Choi I.-G."/>
        </authorList>
    </citation>
    <scope>NUCLEOTIDE SEQUENCE [LARGE SCALE GENOMIC DNA]</scope>
    <source>
        <strain evidence="2 3">KUS-F28377</strain>
    </source>
</reference>
<gene>
    <name evidence="2" type="ORF">A0J61_01701</name>
</gene>